<evidence type="ECO:0000256" key="3">
    <source>
        <dbReference type="ARBA" id="ARBA00022525"/>
    </source>
</evidence>
<comment type="similarity">
    <text evidence="2 6">Belongs to the gastrin/cholecystokinin family.</text>
</comment>
<dbReference type="Pfam" id="PF00918">
    <property type="entry name" value="Gastrin"/>
    <property type="match status" value="1"/>
</dbReference>
<dbReference type="Proteomes" id="UP000186698">
    <property type="component" value="Chromosome 6L"/>
</dbReference>
<dbReference type="GO" id="GO:0005179">
    <property type="term" value="F:hormone activity"/>
    <property type="evidence" value="ECO:0007669"/>
    <property type="project" value="InterPro"/>
</dbReference>
<dbReference type="AlphaFoldDB" id="A0A8J1KWS9"/>
<feature type="region of interest" description="Disordered" evidence="7">
    <location>
        <begin position="104"/>
        <end position="139"/>
    </location>
</feature>
<feature type="chain" id="PRO_5035236044" evidence="8">
    <location>
        <begin position="17"/>
        <end position="139"/>
    </location>
</feature>
<dbReference type="GO" id="GO:0005576">
    <property type="term" value="C:extracellular region"/>
    <property type="evidence" value="ECO:0007669"/>
    <property type="project" value="UniProtKB-SubCell"/>
</dbReference>
<evidence type="ECO:0000256" key="4">
    <source>
        <dbReference type="ARBA" id="ARBA00022685"/>
    </source>
</evidence>
<evidence type="ECO:0000256" key="8">
    <source>
        <dbReference type="SAM" id="SignalP"/>
    </source>
</evidence>
<evidence type="ECO:0000256" key="6">
    <source>
        <dbReference type="RuleBase" id="RU004362"/>
    </source>
</evidence>
<accession>A0A8J1KWS9</accession>
<gene>
    <name evidence="11" type="primary">xt6l.L</name>
    <name evidence="11" type="synonym">cae-a</name>
    <name evidence="11" type="synonym">cae3</name>
    <name evidence="11" type="synonym">Caerulein</name>
    <name evidence="11" type="synonym">xt6l</name>
    <name evidence="11" type="synonym">xt6l-a</name>
    <name evidence="11" type="synonym">xt6l-b</name>
</gene>
<reference evidence="11" key="1">
    <citation type="submission" date="2025-08" db="UniProtKB">
        <authorList>
            <consortium name="RefSeq"/>
        </authorList>
    </citation>
    <scope>IDENTIFICATION</scope>
    <source>
        <strain evidence="11">J_2021</strain>
        <tissue evidence="11">Erythrocytes</tissue>
    </source>
</reference>
<feature type="signal peptide" evidence="8">
    <location>
        <begin position="1"/>
        <end position="16"/>
    </location>
</feature>
<proteinExistence type="inferred from homology"/>
<evidence type="ECO:0000256" key="2">
    <source>
        <dbReference type="ARBA" id="ARBA00006273"/>
    </source>
</evidence>
<evidence type="ECO:0000256" key="1">
    <source>
        <dbReference type="ARBA" id="ARBA00004613"/>
    </source>
</evidence>
<name>A0A8J1KWS9_XENLA</name>
<evidence type="ECO:0000256" key="7">
    <source>
        <dbReference type="SAM" id="MobiDB-lite"/>
    </source>
</evidence>
<feature type="domain" description="Gastrin/cholecystokinin peptide hormone" evidence="9">
    <location>
        <begin position="4"/>
        <end position="138"/>
    </location>
</feature>
<organism evidence="10 11">
    <name type="scientific">Xenopus laevis</name>
    <name type="common">African clawed frog</name>
    <dbReference type="NCBI Taxonomy" id="8355"/>
    <lineage>
        <taxon>Eukaryota</taxon>
        <taxon>Metazoa</taxon>
        <taxon>Chordata</taxon>
        <taxon>Craniata</taxon>
        <taxon>Vertebrata</taxon>
        <taxon>Euteleostomi</taxon>
        <taxon>Amphibia</taxon>
        <taxon>Batrachia</taxon>
        <taxon>Anura</taxon>
        <taxon>Pipoidea</taxon>
        <taxon>Pipidae</taxon>
        <taxon>Xenopodinae</taxon>
        <taxon>Xenopus</taxon>
        <taxon>Xenopus</taxon>
    </lineage>
</organism>
<evidence type="ECO:0000313" key="11">
    <source>
        <dbReference type="RefSeq" id="XP_041421228.1"/>
    </source>
</evidence>
<dbReference type="RefSeq" id="XP_041421228.1">
    <property type="nucleotide sequence ID" value="XM_041565294.1"/>
</dbReference>
<comment type="subcellular location">
    <subcellularLocation>
        <location evidence="1 6">Secreted</location>
    </subcellularLocation>
</comment>
<keyword evidence="10" id="KW-1185">Reference proteome</keyword>
<sequence>MFKGILLCVLFAVLSANPLSQPEGFADEERDVRGLASLLGKALKAGLKIGTHFLGGAPQQREANDERRFADDEDDVNERDVRGFGSFLGKALKAALKIGANALGGAPQQREANDERRFADGQQDYTGWMDFGRRNGEDD</sequence>
<dbReference type="InterPro" id="IPR013152">
    <property type="entry name" value="Gastrin/cholecystokinin_CS"/>
</dbReference>
<keyword evidence="3" id="KW-0964">Secreted</keyword>
<keyword evidence="8" id="KW-0732">Signal</keyword>
<keyword evidence="4" id="KW-0165">Cleavage on pair of basic residues</keyword>
<protein>
    <submittedName>
        <fullName evidence="11">Preprocaerulein type-4 isoform X3</fullName>
    </submittedName>
</protein>
<keyword evidence="5" id="KW-0027">Amidation</keyword>
<evidence type="ECO:0000259" key="9">
    <source>
        <dbReference type="Pfam" id="PF00918"/>
    </source>
</evidence>
<dbReference type="InterPro" id="IPR001651">
    <property type="entry name" value="Gastrin/CCK"/>
</dbReference>
<dbReference type="GeneID" id="394315"/>
<evidence type="ECO:0000313" key="10">
    <source>
        <dbReference type="Proteomes" id="UP000186698"/>
    </source>
</evidence>
<dbReference type="CTD" id="394315"/>
<evidence type="ECO:0000256" key="5">
    <source>
        <dbReference type="ARBA" id="ARBA00022815"/>
    </source>
</evidence>
<dbReference type="PROSITE" id="PS00259">
    <property type="entry name" value="GASTRIN"/>
    <property type="match status" value="1"/>
</dbReference>